<evidence type="ECO:0000256" key="2">
    <source>
        <dbReference type="ARBA" id="ARBA00022980"/>
    </source>
</evidence>
<dbReference type="Pfam" id="PF00411">
    <property type="entry name" value="Ribosomal_S11"/>
    <property type="match status" value="1"/>
</dbReference>
<reference evidence="6 7" key="1">
    <citation type="submission" date="2015-07" db="EMBL/GenBank/DDBJ databases">
        <title>The genome of Pseudoloma neurophilia, a relevant intracellular parasite of the zebrafish.</title>
        <authorList>
            <person name="Ndikumana S."/>
            <person name="Pelin A."/>
            <person name="Sanders J."/>
            <person name="Corradi N."/>
        </authorList>
    </citation>
    <scope>NUCLEOTIDE SEQUENCE [LARGE SCALE GENOMIC DNA]</scope>
    <source>
        <strain evidence="6 7">MK1</strain>
    </source>
</reference>
<dbReference type="InterPro" id="IPR001971">
    <property type="entry name" value="Ribosomal_uS11"/>
</dbReference>
<evidence type="ECO:0000256" key="3">
    <source>
        <dbReference type="ARBA" id="ARBA00023274"/>
    </source>
</evidence>
<dbReference type="OrthoDB" id="1677536at2759"/>
<evidence type="ECO:0000313" key="6">
    <source>
        <dbReference type="EMBL" id="KRH92345.1"/>
    </source>
</evidence>
<gene>
    <name evidence="6" type="ORF">M153_72630001</name>
</gene>
<dbReference type="PANTHER" id="PTHR11759">
    <property type="entry name" value="40S RIBOSOMAL PROTEIN S14/30S RIBOSOMAL PROTEIN S11"/>
    <property type="match status" value="1"/>
</dbReference>
<protein>
    <recommendedName>
        <fullName evidence="4">Small ribosomal subunit protein uS11</fullName>
    </recommendedName>
    <alternativeName>
        <fullName evidence="5">40S ribosomal protein S14</fullName>
    </alternativeName>
</protein>
<dbReference type="SUPFAM" id="SSF53137">
    <property type="entry name" value="Translational machinery components"/>
    <property type="match status" value="1"/>
</dbReference>
<dbReference type="AlphaFoldDB" id="A0A0R0LS64"/>
<proteinExistence type="inferred from homology"/>
<dbReference type="InterPro" id="IPR036967">
    <property type="entry name" value="Ribosomal_uS11_sf"/>
</dbReference>
<dbReference type="FunFam" id="3.30.420.80:FF:000018">
    <property type="entry name" value="40S ribosomal protein S14"/>
    <property type="match status" value="1"/>
</dbReference>
<evidence type="ECO:0000256" key="4">
    <source>
        <dbReference type="ARBA" id="ARBA00035160"/>
    </source>
</evidence>
<dbReference type="GO" id="GO:0022626">
    <property type="term" value="C:cytosolic ribosome"/>
    <property type="evidence" value="ECO:0007669"/>
    <property type="project" value="UniProtKB-ARBA"/>
</dbReference>
<dbReference type="VEuPathDB" id="MicrosporidiaDB:M153_72630001"/>
<comment type="caution">
    <text evidence="6">The sequence shown here is derived from an EMBL/GenBank/DDBJ whole genome shotgun (WGS) entry which is preliminary data.</text>
</comment>
<keyword evidence="3" id="KW-0687">Ribonucleoprotein</keyword>
<dbReference type="EMBL" id="LGUB01001000">
    <property type="protein sequence ID" value="KRH92345.1"/>
    <property type="molecule type" value="Genomic_DNA"/>
</dbReference>
<organism evidence="6 7">
    <name type="scientific">Pseudoloma neurophilia</name>
    <dbReference type="NCBI Taxonomy" id="146866"/>
    <lineage>
        <taxon>Eukaryota</taxon>
        <taxon>Fungi</taxon>
        <taxon>Fungi incertae sedis</taxon>
        <taxon>Microsporidia</taxon>
        <taxon>Pseudoloma</taxon>
    </lineage>
</organism>
<dbReference type="GO" id="GO:0044391">
    <property type="term" value="C:ribosomal subunit"/>
    <property type="evidence" value="ECO:0007669"/>
    <property type="project" value="UniProtKB-ARBA"/>
</dbReference>
<dbReference type="Proteomes" id="UP000051530">
    <property type="component" value="Unassembled WGS sequence"/>
</dbReference>
<dbReference type="GO" id="GO:0006412">
    <property type="term" value="P:translation"/>
    <property type="evidence" value="ECO:0007669"/>
    <property type="project" value="InterPro"/>
</dbReference>
<evidence type="ECO:0000256" key="5">
    <source>
        <dbReference type="ARBA" id="ARBA00044343"/>
    </source>
</evidence>
<keyword evidence="2 6" id="KW-0689">Ribosomal protein</keyword>
<feature type="non-terminal residue" evidence="6">
    <location>
        <position position="1"/>
    </location>
</feature>
<keyword evidence="7" id="KW-1185">Reference proteome</keyword>
<dbReference type="Gene3D" id="3.30.420.80">
    <property type="entry name" value="Ribosomal protein S11"/>
    <property type="match status" value="1"/>
</dbReference>
<name>A0A0R0LS64_9MICR</name>
<evidence type="ECO:0000313" key="7">
    <source>
        <dbReference type="Proteomes" id="UP000051530"/>
    </source>
</evidence>
<accession>A0A0R0LS64</accession>
<sequence>PNDKNTFTLLNTKKIKKIFLQAPLQMSTEPLHKLEVPDLQPELPEEVEIEEDKKSFKFALINIKATKNITIIHATDLTGSETLCKSSGGMKVKAHRDESSAYAAMLCAADIAKILKEKGYDAIHIKLRAKGGAGSKVLGPGAQAAVRSLIRNGLRLGRIEDVTPIACDSVRMKGGRRGRRL</sequence>
<evidence type="ECO:0000256" key="1">
    <source>
        <dbReference type="ARBA" id="ARBA00006194"/>
    </source>
</evidence>
<dbReference type="HAMAP" id="MF_01310">
    <property type="entry name" value="Ribosomal_uS11"/>
    <property type="match status" value="1"/>
</dbReference>
<comment type="similarity">
    <text evidence="1">Belongs to the universal ribosomal protein uS11 family.</text>
</comment>
<dbReference type="GO" id="GO:0003735">
    <property type="term" value="F:structural constituent of ribosome"/>
    <property type="evidence" value="ECO:0007669"/>
    <property type="project" value="InterPro"/>
</dbReference>